<dbReference type="GO" id="GO:0005634">
    <property type="term" value="C:nucleus"/>
    <property type="evidence" value="ECO:0007669"/>
    <property type="project" value="UniProtKB-SubCell"/>
</dbReference>
<dbReference type="GO" id="GO:0030154">
    <property type="term" value="P:cell differentiation"/>
    <property type="evidence" value="ECO:0007669"/>
    <property type="project" value="TreeGrafter"/>
</dbReference>
<reference evidence="6" key="1">
    <citation type="journal article" date="2006" name="Dev. Genes Evol.">
        <title>Polarised expression of FoxB and FoxQ2 genes during development of the hydrozoan Clytia hemisphaerica.</title>
        <authorList>
            <person name="Chevalier S."/>
            <person name="Martin A."/>
            <person name="Leclere L."/>
            <person name="Amiel A."/>
            <person name="Houliston E."/>
        </authorList>
    </citation>
    <scope>NUCLEOTIDE SEQUENCE</scope>
</reference>
<dbReference type="CDD" id="cd20035">
    <property type="entry name" value="FH_FOXQ2-like"/>
    <property type="match status" value="1"/>
</dbReference>
<proteinExistence type="evidence at transcript level"/>
<sequence length="387" mass="44733">MATSKTEEIALRLWKLKSSTLELDIMRKYPAANAMRTPSSDDDVSMSDVSPVSEIPSRKPMFPGRGRCQSPTGGCQSPTSSIEEEASSRSTRKSNETQQGKKEDVKPTQSYIALIATAILKSKDKRLVLSDIYKYILDNYSYFQSQDKSWRNSIRHNLSLNECFIKVGRSEQGKGHYWAIHPANYDDFSQGDFRRRRARRRVRRSFMDTHPYTGYPLRPYSGISRPAQGYTERELSEYPASRYLHDEPTTMYRSQFYRTQKPNFDSLFTCWKYQPSKYQTFDKVKIDKKPINAVSPRTAPSMNEDEMQVPSPTTLKRQSPKSAAFSIENILGNKLKSNNENSQTKKETIKNKMNSMYSFPFYQPVRGLPMETRDLDLYLPKRLSHSV</sequence>
<dbReference type="PROSITE" id="PS00657">
    <property type="entry name" value="FORK_HEAD_1"/>
    <property type="match status" value="1"/>
</dbReference>
<protein>
    <submittedName>
        <fullName evidence="6">Forkhead box-containing transcription factor FoxQ2a</fullName>
    </submittedName>
</protein>
<dbReference type="PROSITE" id="PS50039">
    <property type="entry name" value="FORK_HEAD_3"/>
    <property type="match status" value="1"/>
</dbReference>
<dbReference type="InterPro" id="IPR030456">
    <property type="entry name" value="TF_fork_head_CS_2"/>
</dbReference>
<dbReference type="InterPro" id="IPR036388">
    <property type="entry name" value="WH-like_DNA-bd_sf"/>
</dbReference>
<dbReference type="PANTHER" id="PTHR11829">
    <property type="entry name" value="FORKHEAD BOX PROTEIN"/>
    <property type="match status" value="1"/>
</dbReference>
<keyword evidence="2 3" id="KW-0539">Nucleus</keyword>
<evidence type="ECO:0000256" key="1">
    <source>
        <dbReference type="ARBA" id="ARBA00023125"/>
    </source>
</evidence>
<evidence type="ECO:0000259" key="5">
    <source>
        <dbReference type="PROSITE" id="PS50039"/>
    </source>
</evidence>
<evidence type="ECO:0000256" key="2">
    <source>
        <dbReference type="ARBA" id="ARBA00023242"/>
    </source>
</evidence>
<gene>
    <name evidence="6" type="primary">FoxQ2a</name>
</gene>
<feature type="region of interest" description="Disordered" evidence="4">
    <location>
        <begin position="293"/>
        <end position="322"/>
    </location>
</feature>
<feature type="region of interest" description="Disordered" evidence="4">
    <location>
        <begin position="33"/>
        <end position="106"/>
    </location>
</feature>
<dbReference type="InterPro" id="IPR036390">
    <property type="entry name" value="WH_DNA-bd_sf"/>
</dbReference>
<dbReference type="Pfam" id="PF00250">
    <property type="entry name" value="Forkhead"/>
    <property type="match status" value="1"/>
</dbReference>
<evidence type="ECO:0000313" key="6">
    <source>
        <dbReference type="EMBL" id="ABG21224.1"/>
    </source>
</evidence>
<dbReference type="SMART" id="SM00339">
    <property type="entry name" value="FH"/>
    <property type="match status" value="1"/>
</dbReference>
<evidence type="ECO:0000256" key="4">
    <source>
        <dbReference type="SAM" id="MobiDB-lite"/>
    </source>
</evidence>
<organism evidence="6">
    <name type="scientific">Clytia hemisphaerica</name>
    <dbReference type="NCBI Taxonomy" id="252671"/>
    <lineage>
        <taxon>Eukaryota</taxon>
        <taxon>Metazoa</taxon>
        <taxon>Cnidaria</taxon>
        <taxon>Hydrozoa</taxon>
        <taxon>Hydroidolina</taxon>
        <taxon>Leptothecata</taxon>
        <taxon>Obeliida</taxon>
        <taxon>Clytiidae</taxon>
        <taxon>Clytia</taxon>
    </lineage>
</organism>
<accession>Q0Q5C9</accession>
<dbReference type="InterPro" id="IPR047519">
    <property type="entry name" value="FH_FOXQ2-like"/>
</dbReference>
<dbReference type="InterPro" id="IPR050211">
    <property type="entry name" value="FOX_domain-containing"/>
</dbReference>
<feature type="compositionally biased region" description="Polar residues" evidence="4">
    <location>
        <begin position="69"/>
        <end position="81"/>
    </location>
</feature>
<dbReference type="Gene3D" id="1.10.10.10">
    <property type="entry name" value="Winged helix-like DNA-binding domain superfamily/Winged helix DNA-binding domain"/>
    <property type="match status" value="1"/>
</dbReference>
<feature type="DNA-binding region" description="Fork-head" evidence="3">
    <location>
        <begin position="106"/>
        <end position="198"/>
    </location>
</feature>
<dbReference type="GO" id="GO:0009653">
    <property type="term" value="P:anatomical structure morphogenesis"/>
    <property type="evidence" value="ECO:0007669"/>
    <property type="project" value="TreeGrafter"/>
</dbReference>
<name>Q0Q5C9_9CNID</name>
<feature type="domain" description="Fork-head" evidence="5">
    <location>
        <begin position="106"/>
        <end position="198"/>
    </location>
</feature>
<keyword evidence="1 3" id="KW-0238">DNA-binding</keyword>
<dbReference type="SUPFAM" id="SSF46785">
    <property type="entry name" value="Winged helix' DNA-binding domain"/>
    <property type="match status" value="1"/>
</dbReference>
<dbReference type="AlphaFoldDB" id="Q0Q5C9"/>
<dbReference type="GO" id="GO:0000981">
    <property type="term" value="F:DNA-binding transcription factor activity, RNA polymerase II-specific"/>
    <property type="evidence" value="ECO:0007669"/>
    <property type="project" value="TreeGrafter"/>
</dbReference>
<dbReference type="InterPro" id="IPR001766">
    <property type="entry name" value="Fork_head_dom"/>
</dbReference>
<dbReference type="GO" id="GO:0000978">
    <property type="term" value="F:RNA polymerase II cis-regulatory region sequence-specific DNA binding"/>
    <property type="evidence" value="ECO:0007669"/>
    <property type="project" value="TreeGrafter"/>
</dbReference>
<dbReference type="PANTHER" id="PTHR11829:SF343">
    <property type="entry name" value="FORK-HEAD DOMAIN-CONTAINING PROTEIN"/>
    <property type="match status" value="1"/>
</dbReference>
<feature type="compositionally biased region" description="Basic and acidic residues" evidence="4">
    <location>
        <begin position="93"/>
        <end position="106"/>
    </location>
</feature>
<comment type="subcellular location">
    <subcellularLocation>
        <location evidence="3">Nucleus</location>
    </subcellularLocation>
</comment>
<evidence type="ECO:0000256" key="3">
    <source>
        <dbReference type="PROSITE-ProRule" id="PRU00089"/>
    </source>
</evidence>
<dbReference type="PROSITE" id="PS00658">
    <property type="entry name" value="FORK_HEAD_2"/>
    <property type="match status" value="1"/>
</dbReference>
<feature type="compositionally biased region" description="Polar residues" evidence="4">
    <location>
        <begin position="310"/>
        <end position="321"/>
    </location>
</feature>
<dbReference type="FunFam" id="1.10.10.10:FF:000352">
    <property type="entry name" value="Forkhead box Q2"/>
    <property type="match status" value="1"/>
</dbReference>
<dbReference type="EMBL" id="DQ537956">
    <property type="protein sequence ID" value="ABG21224.1"/>
    <property type="molecule type" value="mRNA"/>
</dbReference>
<dbReference type="InterPro" id="IPR018122">
    <property type="entry name" value="TF_fork_head_CS_1"/>
</dbReference>
<dbReference type="PRINTS" id="PR00053">
    <property type="entry name" value="FORKHEAD"/>
</dbReference>